<evidence type="ECO:0000313" key="11">
    <source>
        <dbReference type="EnsemblMetazoa" id="AAEL012832-PB"/>
    </source>
</evidence>
<evidence type="ECO:0000256" key="9">
    <source>
        <dbReference type="ARBA" id="ARBA00023004"/>
    </source>
</evidence>
<keyword evidence="4" id="KW-0349">Heme</keyword>
<dbReference type="Gene3D" id="1.20.120.1770">
    <property type="match status" value="1"/>
</dbReference>
<keyword evidence="5" id="KW-0812">Transmembrane</keyword>
<proteinExistence type="predicted"/>
<reference evidence="11 12" key="1">
    <citation type="submission" date="2017-06" db="EMBL/GenBank/DDBJ databases">
        <title>Aedes aegypti genome working group (AGWG) sequencing and assembly.</title>
        <authorList>
            <consortium name="Aedes aegypti Genome Working Group (AGWG)"/>
            <person name="Matthews B.J."/>
        </authorList>
    </citation>
    <scope>NUCLEOTIDE SEQUENCE [LARGE SCALE GENOMIC DNA]</scope>
    <source>
        <strain evidence="11 12">LVP_AGWG</strain>
    </source>
</reference>
<keyword evidence="9" id="KW-0408">Iron</keyword>
<sequence length="291" mass="32054">MPIDFMEVHANNNASTKNVWQSTTSARLSLGQWLGIFSRPTADTMESSGPSPTSLNNFRVVYLITQMVGAAIVILMGSWIGVHLGGLSWTSNPATQFNWHPLLMSIGMIFLYGNSILVYRGFRYARKKPLKVTHAAIHGLAFVFTVVALVAAFDSHNLAKVPIPNMYTLHSWVGMAAVVLFGLQYLFGFVSYLFPGVRESMRSTYMPVHVFFGVLGFVLAVAASLLGLLEKAIFAMPDYRYLPPQGVLVNMIGLLLVVYGGLVVFLVTDPMYKRKALPEDAMLLTHSPSSQ</sequence>
<dbReference type="Pfam" id="PF03188">
    <property type="entry name" value="Cytochrom_B561"/>
    <property type="match status" value="1"/>
</dbReference>
<dbReference type="GO" id="GO:0046872">
    <property type="term" value="F:metal ion binding"/>
    <property type="evidence" value="ECO:0007669"/>
    <property type="project" value="UniProtKB-KW"/>
</dbReference>
<dbReference type="AlphaFoldDB" id="A0A1S4FXL7"/>
<dbReference type="InterPro" id="IPR043205">
    <property type="entry name" value="CYB561/CYBRD1-like"/>
</dbReference>
<dbReference type="VEuPathDB" id="VectorBase:AAEL012832"/>
<dbReference type="Proteomes" id="UP000008820">
    <property type="component" value="Chromosome 2"/>
</dbReference>
<keyword evidence="7" id="KW-0249">Electron transport</keyword>
<dbReference type="CDD" id="cd08764">
    <property type="entry name" value="Cyt_b561_CG1275_like"/>
    <property type="match status" value="1"/>
</dbReference>
<evidence type="ECO:0000256" key="7">
    <source>
        <dbReference type="ARBA" id="ARBA00022982"/>
    </source>
</evidence>
<dbReference type="InterPro" id="IPR006593">
    <property type="entry name" value="Cyt_b561/ferric_Rdtase_TM"/>
</dbReference>
<evidence type="ECO:0000256" key="3">
    <source>
        <dbReference type="ARBA" id="ARBA00022448"/>
    </source>
</evidence>
<dbReference type="SMART" id="SM00665">
    <property type="entry name" value="B561"/>
    <property type="match status" value="1"/>
</dbReference>
<dbReference type="GO" id="GO:0016020">
    <property type="term" value="C:membrane"/>
    <property type="evidence" value="ECO:0007669"/>
    <property type="project" value="UniProtKB-SubCell"/>
</dbReference>
<dbReference type="OrthoDB" id="907479at2759"/>
<dbReference type="InParanoid" id="A0A1S4FXL7"/>
<evidence type="ECO:0000256" key="10">
    <source>
        <dbReference type="ARBA" id="ARBA00023136"/>
    </source>
</evidence>
<organism evidence="11 12">
    <name type="scientific">Aedes aegypti</name>
    <name type="common">Yellowfever mosquito</name>
    <name type="synonym">Culex aegypti</name>
    <dbReference type="NCBI Taxonomy" id="7159"/>
    <lineage>
        <taxon>Eukaryota</taxon>
        <taxon>Metazoa</taxon>
        <taxon>Ecdysozoa</taxon>
        <taxon>Arthropoda</taxon>
        <taxon>Hexapoda</taxon>
        <taxon>Insecta</taxon>
        <taxon>Pterygota</taxon>
        <taxon>Neoptera</taxon>
        <taxon>Endopterygota</taxon>
        <taxon>Diptera</taxon>
        <taxon>Nematocera</taxon>
        <taxon>Culicoidea</taxon>
        <taxon>Culicidae</taxon>
        <taxon>Culicinae</taxon>
        <taxon>Aedini</taxon>
        <taxon>Aedes</taxon>
        <taxon>Stegomyia</taxon>
    </lineage>
</organism>
<gene>
    <name evidence="11" type="primary">5576849</name>
</gene>
<dbReference type="PROSITE" id="PS50939">
    <property type="entry name" value="CYTOCHROME_B561"/>
    <property type="match status" value="1"/>
</dbReference>
<keyword evidence="10" id="KW-0472">Membrane</keyword>
<dbReference type="GO" id="GO:0016491">
    <property type="term" value="F:oxidoreductase activity"/>
    <property type="evidence" value="ECO:0007669"/>
    <property type="project" value="InterPro"/>
</dbReference>
<accession>A0A1S4FXL7</accession>
<keyword evidence="8" id="KW-1133">Transmembrane helix</keyword>
<protein>
    <submittedName>
        <fullName evidence="11">Uncharacterized protein</fullName>
    </submittedName>
</protein>
<evidence type="ECO:0000256" key="2">
    <source>
        <dbReference type="ARBA" id="ARBA00004141"/>
    </source>
</evidence>
<comment type="subcellular location">
    <subcellularLocation>
        <location evidence="2">Membrane</location>
        <topology evidence="2">Multi-pass membrane protein</topology>
    </subcellularLocation>
</comment>
<reference evidence="11" key="2">
    <citation type="submission" date="2020-05" db="UniProtKB">
        <authorList>
            <consortium name="EnsemblMetazoa"/>
        </authorList>
    </citation>
    <scope>IDENTIFICATION</scope>
    <source>
        <strain evidence="11">LVP_AGWG</strain>
    </source>
</reference>
<dbReference type="PANTHER" id="PTHR10106">
    <property type="entry name" value="CYTOCHROME B561-RELATED"/>
    <property type="match status" value="1"/>
</dbReference>
<evidence type="ECO:0000256" key="4">
    <source>
        <dbReference type="ARBA" id="ARBA00022617"/>
    </source>
</evidence>
<dbReference type="FunFam" id="1.20.120.1770:FF:000001">
    <property type="entry name" value="Cytochrome b reductase 1"/>
    <property type="match status" value="1"/>
</dbReference>
<comment type="cofactor">
    <cofactor evidence="1">
        <name>heme b</name>
        <dbReference type="ChEBI" id="CHEBI:60344"/>
    </cofactor>
</comment>
<dbReference type="PANTHER" id="PTHR10106:SF0">
    <property type="entry name" value="LD36721P"/>
    <property type="match status" value="1"/>
</dbReference>
<evidence type="ECO:0000256" key="1">
    <source>
        <dbReference type="ARBA" id="ARBA00001970"/>
    </source>
</evidence>
<name>A0A1S4FXL7_AEDAE</name>
<evidence type="ECO:0000256" key="8">
    <source>
        <dbReference type="ARBA" id="ARBA00022989"/>
    </source>
</evidence>
<keyword evidence="12" id="KW-1185">Reference proteome</keyword>
<evidence type="ECO:0000256" key="6">
    <source>
        <dbReference type="ARBA" id="ARBA00022723"/>
    </source>
</evidence>
<evidence type="ECO:0000313" key="12">
    <source>
        <dbReference type="Proteomes" id="UP000008820"/>
    </source>
</evidence>
<keyword evidence="3" id="KW-0813">Transport</keyword>
<dbReference type="FunCoup" id="A0A1S4FXL7">
    <property type="interactions" value="32"/>
</dbReference>
<evidence type="ECO:0000256" key="5">
    <source>
        <dbReference type="ARBA" id="ARBA00022692"/>
    </source>
</evidence>
<dbReference type="EnsemblMetazoa" id="AAEL012832-RB">
    <property type="protein sequence ID" value="AAEL012832-PB"/>
    <property type="gene ID" value="AAEL012832"/>
</dbReference>
<keyword evidence="6" id="KW-0479">Metal-binding</keyword>